<organism evidence="1 2">
    <name type="scientific">Nostoc sphaeroides CCNUC1</name>
    <dbReference type="NCBI Taxonomy" id="2653204"/>
    <lineage>
        <taxon>Bacteria</taxon>
        <taxon>Bacillati</taxon>
        <taxon>Cyanobacteriota</taxon>
        <taxon>Cyanophyceae</taxon>
        <taxon>Nostocales</taxon>
        <taxon>Nostocaceae</taxon>
        <taxon>Nostoc</taxon>
    </lineage>
</organism>
<name>A0A5P8WGM3_9NOSO</name>
<reference evidence="1 2" key="1">
    <citation type="submission" date="2019-10" db="EMBL/GenBank/DDBJ databases">
        <title>Genomic and transcriptomic insights into the perfect genentic adaptation of a filamentous nitrogen-fixing cyanobacterium to rice fields.</title>
        <authorList>
            <person name="Chen Z."/>
        </authorList>
    </citation>
    <scope>NUCLEOTIDE SEQUENCE [LARGE SCALE GENOMIC DNA]</scope>
    <source>
        <strain evidence="1">CCNUC1</strain>
    </source>
</reference>
<sequence>MNEQDLAFQQEYSLGNTNELKHSTDRAGGRCINASSISNLW</sequence>
<dbReference type="Proteomes" id="UP000326678">
    <property type="component" value="Chromosome Gxm2"/>
</dbReference>
<proteinExistence type="predicted"/>
<dbReference type="KEGG" id="nsh:GXM_08810"/>
<evidence type="ECO:0000313" key="2">
    <source>
        <dbReference type="Proteomes" id="UP000326678"/>
    </source>
</evidence>
<dbReference type="EMBL" id="CP045227">
    <property type="protein sequence ID" value="QFS51316.1"/>
    <property type="molecule type" value="Genomic_DNA"/>
</dbReference>
<evidence type="ECO:0000313" key="1">
    <source>
        <dbReference type="EMBL" id="QFS51316.1"/>
    </source>
</evidence>
<dbReference type="AlphaFoldDB" id="A0A5P8WGM3"/>
<protein>
    <submittedName>
        <fullName evidence="1">Uncharacterized protein</fullName>
    </submittedName>
</protein>
<gene>
    <name evidence="1" type="ORF">GXM_08810</name>
</gene>
<accession>A0A5P8WGM3</accession>
<keyword evidence="2" id="KW-1185">Reference proteome</keyword>